<protein>
    <submittedName>
        <fullName evidence="1">DUF1273 family protein</fullName>
    </submittedName>
</protein>
<comment type="caution">
    <text evidence="1">The sequence shown here is derived from an EMBL/GenBank/DDBJ whole genome shotgun (WGS) entry which is preliminary data.</text>
</comment>
<organism evidence="1 2">
    <name type="scientific">Candidatus Caccousia avicola</name>
    <dbReference type="NCBI Taxonomy" id="2840721"/>
    <lineage>
        <taxon>Bacteria</taxon>
        <taxon>Bacillati</taxon>
        <taxon>Bacillota</taxon>
        <taxon>Clostridia</taxon>
        <taxon>Eubacteriales</taxon>
        <taxon>Oscillospiraceae</taxon>
        <taxon>Oscillospiraceae incertae sedis</taxon>
        <taxon>Candidatus Caccousia</taxon>
    </lineage>
</organism>
<reference evidence="1" key="1">
    <citation type="submission" date="2020-10" db="EMBL/GenBank/DDBJ databases">
        <authorList>
            <person name="Gilroy R."/>
        </authorList>
    </citation>
    <scope>NUCLEOTIDE SEQUENCE</scope>
    <source>
        <strain evidence="1">ChiSxjej1B13-7958</strain>
    </source>
</reference>
<dbReference type="Proteomes" id="UP000824242">
    <property type="component" value="Unassembled WGS sequence"/>
</dbReference>
<dbReference type="EMBL" id="DVGZ01000013">
    <property type="protein sequence ID" value="HIR46250.1"/>
    <property type="molecule type" value="Genomic_DNA"/>
</dbReference>
<reference evidence="1" key="2">
    <citation type="journal article" date="2021" name="PeerJ">
        <title>Extensive microbial diversity within the chicken gut microbiome revealed by metagenomics and culture.</title>
        <authorList>
            <person name="Gilroy R."/>
            <person name="Ravi A."/>
            <person name="Getino M."/>
            <person name="Pursley I."/>
            <person name="Horton D.L."/>
            <person name="Alikhan N.F."/>
            <person name="Baker D."/>
            <person name="Gharbi K."/>
            <person name="Hall N."/>
            <person name="Watson M."/>
            <person name="Adriaenssens E.M."/>
            <person name="Foster-Nyarko E."/>
            <person name="Jarju S."/>
            <person name="Secka A."/>
            <person name="Antonio M."/>
            <person name="Oren A."/>
            <person name="Chaudhuri R.R."/>
            <person name="La Ragione R."/>
            <person name="Hildebrand F."/>
            <person name="Pallen M.J."/>
        </authorList>
    </citation>
    <scope>NUCLEOTIDE SEQUENCE</scope>
    <source>
        <strain evidence="1">ChiSxjej1B13-7958</strain>
    </source>
</reference>
<proteinExistence type="predicted"/>
<dbReference type="PANTHER" id="PTHR38440">
    <property type="entry name" value="UPF0398 PROTEIN YPSA"/>
    <property type="match status" value="1"/>
</dbReference>
<dbReference type="Pfam" id="PF06908">
    <property type="entry name" value="YpsA"/>
    <property type="match status" value="1"/>
</dbReference>
<name>A0A9D1ALI1_9FIRM</name>
<accession>A0A9D1ALI1</accession>
<sequence>MTERTCCVTGHREIPADKWEETRRALALEIDRAIEDGYVCFLSGFAEGADMLFASLVLERAKTNPEIRLEAAIPFRGRIQTLQRKPETTDLLNGCAEVHVLSERYSPGVYSHRNRFMIGRSRRVLAVYDGRQTGGTFSTIQTALKSGRELRIIATGDLEALPQPSPSARRN</sequence>
<dbReference type="InterPro" id="IPR010697">
    <property type="entry name" value="YspA"/>
</dbReference>
<gene>
    <name evidence="1" type="ORF">IAB89_01125</name>
</gene>
<evidence type="ECO:0000313" key="2">
    <source>
        <dbReference type="Proteomes" id="UP000824242"/>
    </source>
</evidence>
<dbReference type="SUPFAM" id="SSF102405">
    <property type="entry name" value="MCP/YpsA-like"/>
    <property type="match status" value="1"/>
</dbReference>
<dbReference type="AlphaFoldDB" id="A0A9D1ALI1"/>
<dbReference type="PANTHER" id="PTHR38440:SF1">
    <property type="entry name" value="UPF0398 PROTEIN SPR0331"/>
    <property type="match status" value="1"/>
</dbReference>
<evidence type="ECO:0000313" key="1">
    <source>
        <dbReference type="EMBL" id="HIR46250.1"/>
    </source>
</evidence>
<dbReference type="Gene3D" id="3.40.50.450">
    <property type="match status" value="1"/>
</dbReference>